<comment type="caution">
    <text evidence="2">The sequence shown here is derived from an EMBL/GenBank/DDBJ whole genome shotgun (WGS) entry which is preliminary data.</text>
</comment>
<feature type="compositionally biased region" description="Acidic residues" evidence="1">
    <location>
        <begin position="16"/>
        <end position="28"/>
    </location>
</feature>
<proteinExistence type="predicted"/>
<dbReference type="AlphaFoldDB" id="A0A5B7J080"/>
<dbReference type="Proteomes" id="UP000324222">
    <property type="component" value="Unassembled WGS sequence"/>
</dbReference>
<accession>A0A5B7J080</accession>
<dbReference type="EMBL" id="VSRR010076970">
    <property type="protein sequence ID" value="MPC88195.1"/>
    <property type="molecule type" value="Genomic_DNA"/>
</dbReference>
<gene>
    <name evidence="2" type="ORF">E2C01_083092</name>
</gene>
<evidence type="ECO:0000256" key="1">
    <source>
        <dbReference type="SAM" id="MobiDB-lite"/>
    </source>
</evidence>
<evidence type="ECO:0000313" key="2">
    <source>
        <dbReference type="EMBL" id="MPC88195.1"/>
    </source>
</evidence>
<protein>
    <submittedName>
        <fullName evidence="2">Uncharacterized protein</fullName>
    </submittedName>
</protein>
<evidence type="ECO:0000313" key="3">
    <source>
        <dbReference type="Proteomes" id="UP000324222"/>
    </source>
</evidence>
<feature type="region of interest" description="Disordered" evidence="1">
    <location>
        <begin position="1"/>
        <end position="41"/>
    </location>
</feature>
<feature type="compositionally biased region" description="Basic and acidic residues" evidence="1">
    <location>
        <begin position="29"/>
        <end position="41"/>
    </location>
</feature>
<name>A0A5B7J080_PORTR</name>
<reference evidence="2 3" key="1">
    <citation type="submission" date="2019-05" db="EMBL/GenBank/DDBJ databases">
        <title>Another draft genome of Portunus trituberculatus and its Hox gene families provides insights of decapod evolution.</title>
        <authorList>
            <person name="Jeong J.-H."/>
            <person name="Song I."/>
            <person name="Kim S."/>
            <person name="Choi T."/>
            <person name="Kim D."/>
            <person name="Ryu S."/>
            <person name="Kim W."/>
        </authorList>
    </citation>
    <scope>NUCLEOTIDE SEQUENCE [LARGE SCALE GENOMIC DNA]</scope>
    <source>
        <tissue evidence="2">Muscle</tissue>
    </source>
</reference>
<organism evidence="2 3">
    <name type="scientific">Portunus trituberculatus</name>
    <name type="common">Swimming crab</name>
    <name type="synonym">Neptunus trituberculatus</name>
    <dbReference type="NCBI Taxonomy" id="210409"/>
    <lineage>
        <taxon>Eukaryota</taxon>
        <taxon>Metazoa</taxon>
        <taxon>Ecdysozoa</taxon>
        <taxon>Arthropoda</taxon>
        <taxon>Crustacea</taxon>
        <taxon>Multicrustacea</taxon>
        <taxon>Malacostraca</taxon>
        <taxon>Eumalacostraca</taxon>
        <taxon>Eucarida</taxon>
        <taxon>Decapoda</taxon>
        <taxon>Pleocyemata</taxon>
        <taxon>Brachyura</taxon>
        <taxon>Eubrachyura</taxon>
        <taxon>Portunoidea</taxon>
        <taxon>Portunidae</taxon>
        <taxon>Portuninae</taxon>
        <taxon>Portunus</taxon>
    </lineage>
</organism>
<keyword evidence="3" id="KW-1185">Reference proteome</keyword>
<sequence length="87" mass="9855">MRHYTRGIRRGKESEEEKEEKEEEEEDDEKGKGPSDRPAARCLDKLRPAGRIGKRRIGLFCAYTYEQGREGVGKGTEEVTVALINGT</sequence>